<organism evidence="2 3">
    <name type="scientific">Corynebacterium kalidii</name>
    <dbReference type="NCBI Taxonomy" id="2931982"/>
    <lineage>
        <taxon>Bacteria</taxon>
        <taxon>Bacillati</taxon>
        <taxon>Actinomycetota</taxon>
        <taxon>Actinomycetes</taxon>
        <taxon>Mycobacteriales</taxon>
        <taxon>Corynebacteriaceae</taxon>
        <taxon>Corynebacterium</taxon>
    </lineage>
</organism>
<feature type="region of interest" description="Disordered" evidence="1">
    <location>
        <begin position="27"/>
        <end position="61"/>
    </location>
</feature>
<protein>
    <submittedName>
        <fullName evidence="2">Uncharacterized protein</fullName>
    </submittedName>
</protein>
<proteinExistence type="predicted"/>
<reference evidence="2" key="1">
    <citation type="submission" date="2022-04" db="EMBL/GenBank/DDBJ databases">
        <title>Corynebacterium kalidii LD5P10.</title>
        <authorList>
            <person name="Sun J.Q."/>
        </authorList>
    </citation>
    <scope>NUCLEOTIDE SEQUENCE</scope>
    <source>
        <strain evidence="2">LD5P10</strain>
    </source>
</reference>
<keyword evidence="3" id="KW-1185">Reference proteome</keyword>
<name>A0A9X1WFL2_9CORY</name>
<feature type="compositionally biased region" description="Gly residues" evidence="1">
    <location>
        <begin position="31"/>
        <end position="44"/>
    </location>
</feature>
<evidence type="ECO:0000256" key="1">
    <source>
        <dbReference type="SAM" id="MobiDB-lite"/>
    </source>
</evidence>
<comment type="caution">
    <text evidence="2">The sequence shown here is derived from an EMBL/GenBank/DDBJ whole genome shotgun (WGS) entry which is preliminary data.</text>
</comment>
<dbReference type="AlphaFoldDB" id="A0A9X1WFL2"/>
<evidence type="ECO:0000313" key="3">
    <source>
        <dbReference type="Proteomes" id="UP001139207"/>
    </source>
</evidence>
<dbReference type="Proteomes" id="UP001139207">
    <property type="component" value="Unassembled WGS sequence"/>
</dbReference>
<evidence type="ECO:0000313" key="2">
    <source>
        <dbReference type="EMBL" id="MCJ7858114.1"/>
    </source>
</evidence>
<dbReference type="RefSeq" id="WP_244803820.1">
    <property type="nucleotide sequence ID" value="NZ_JALIEA010000011.1"/>
</dbReference>
<gene>
    <name evidence="2" type="ORF">MUN33_05190</name>
</gene>
<sequence>MIDFLQSLFGDIVEAIKSLFDSISGSDGILGSEGGDGAGAGDGNTPGDDITPGTDNGGNQE</sequence>
<dbReference type="EMBL" id="JALIEA010000011">
    <property type="protein sequence ID" value="MCJ7858114.1"/>
    <property type="molecule type" value="Genomic_DNA"/>
</dbReference>
<accession>A0A9X1WFL2</accession>